<proteinExistence type="predicted"/>
<organism evidence="2 3">
    <name type="scientific">Nocardiopsis terrae</name>
    <dbReference type="NCBI Taxonomy" id="372655"/>
    <lineage>
        <taxon>Bacteria</taxon>
        <taxon>Bacillati</taxon>
        <taxon>Actinomycetota</taxon>
        <taxon>Actinomycetes</taxon>
        <taxon>Streptosporangiales</taxon>
        <taxon>Nocardiopsidaceae</taxon>
        <taxon>Nocardiopsis</taxon>
    </lineage>
</organism>
<dbReference type="RefSeq" id="WP_191270142.1">
    <property type="nucleotide sequence ID" value="NZ_BMXJ01000003.1"/>
</dbReference>
<reference evidence="2 3" key="1">
    <citation type="submission" date="2020-10" db="EMBL/GenBank/DDBJ databases">
        <title>Sequencing the genomes of 1000 actinobacteria strains.</title>
        <authorList>
            <person name="Klenk H.-P."/>
        </authorList>
    </citation>
    <scope>NUCLEOTIDE SEQUENCE [LARGE SCALE GENOMIC DNA]</scope>
    <source>
        <strain evidence="2 3">DSM 45157</strain>
    </source>
</reference>
<keyword evidence="3" id="KW-1185">Reference proteome</keyword>
<dbReference type="Proteomes" id="UP000598217">
    <property type="component" value="Unassembled WGS sequence"/>
</dbReference>
<dbReference type="EMBL" id="JADBDY010000001">
    <property type="protein sequence ID" value="MBE1458187.1"/>
    <property type="molecule type" value="Genomic_DNA"/>
</dbReference>
<feature type="compositionally biased region" description="Basic and acidic residues" evidence="1">
    <location>
        <begin position="494"/>
        <end position="519"/>
    </location>
</feature>
<name>A0ABR9HGN1_9ACTN</name>
<accession>A0ABR9HGN1</accession>
<evidence type="ECO:0000313" key="3">
    <source>
        <dbReference type="Proteomes" id="UP000598217"/>
    </source>
</evidence>
<evidence type="ECO:0000256" key="1">
    <source>
        <dbReference type="SAM" id="MobiDB-lite"/>
    </source>
</evidence>
<comment type="caution">
    <text evidence="2">The sequence shown here is derived from an EMBL/GenBank/DDBJ whole genome shotgun (WGS) entry which is preliminary data.</text>
</comment>
<sequence>MAHAKEQGVRPIAAPYLIPGPTGVAVRTRLKHLTPGDEQVLRRVGAHLGSLAARDLKARCGDGVNHDGRTWAARKRALTPVSSARWAGSITRATHEQWALARRGQVAHLRSLEAGVRTITYRLSLPVGSKGTKRVPGGYRSAKEWHAKSRRLRVLQDRLAAVRADCEAGRVRVVRGGKRLARSRHHLNAAQLSEAQWRQRWEAGRWFLQADGESGKRFGNETIRIGPDGQVSIKLPAPLVEYANAAYGRYVLSGRVAFSHRGQEWADRVQADRAVAYRIHYDVGRGRWYLTASWQIPATQTAPLGAALAQGVIGVDTNADHLAAWQLDVHGNPTGSPRRFDYDLSGSATHRDAQVRHALTRLLHWARESGVKAIAIEDLDFSDSTTREKHGRKKRFRRVISGMPTAKLRARLVSMAQATGTAIVAVDAAYTSRWGAQHWQKPTTSKRKTSRHAAAAVAIGRRAQGYPIRRRTAPPRTHRSDGCGPRTVQADRGAPGREGTRHPAPERAHDARARAEGKRTRGTSASNTVRDARSTGRAPEATPAHY</sequence>
<evidence type="ECO:0000313" key="2">
    <source>
        <dbReference type="EMBL" id="MBE1458187.1"/>
    </source>
</evidence>
<gene>
    <name evidence="2" type="ORF">H4W79_002401</name>
</gene>
<protein>
    <submittedName>
        <fullName evidence="2">IS605 OrfB family transposase</fullName>
    </submittedName>
</protein>
<feature type="compositionally biased region" description="Basic residues" evidence="1">
    <location>
        <begin position="468"/>
        <end position="477"/>
    </location>
</feature>
<feature type="region of interest" description="Disordered" evidence="1">
    <location>
        <begin position="460"/>
        <end position="546"/>
    </location>
</feature>